<name>A0A914Z5X8_9BILA</name>
<sequence length="67" mass="7449">MISLTTNIILQTFLPPLFYSDRLRTCVNICGDAVGCAFVQALVERNKSVHPMSKDSFPPPLPQDEVL</sequence>
<evidence type="ECO:0000313" key="1">
    <source>
        <dbReference type="Proteomes" id="UP000887577"/>
    </source>
</evidence>
<accession>A0A914Z5X8</accession>
<reference evidence="2" key="1">
    <citation type="submission" date="2022-11" db="UniProtKB">
        <authorList>
            <consortium name="WormBaseParasite"/>
        </authorList>
    </citation>
    <scope>IDENTIFICATION</scope>
</reference>
<protein>
    <submittedName>
        <fullName evidence="2">Amino acid transporter</fullName>
    </submittedName>
</protein>
<evidence type="ECO:0000313" key="2">
    <source>
        <dbReference type="WBParaSite" id="PSU_v2.g7744.t1"/>
    </source>
</evidence>
<dbReference type="WBParaSite" id="PSU_v2.g7744.t1">
    <property type="protein sequence ID" value="PSU_v2.g7744.t1"/>
    <property type="gene ID" value="PSU_v2.g7744"/>
</dbReference>
<proteinExistence type="predicted"/>
<dbReference type="AlphaFoldDB" id="A0A914Z5X8"/>
<organism evidence="1 2">
    <name type="scientific">Panagrolaimus superbus</name>
    <dbReference type="NCBI Taxonomy" id="310955"/>
    <lineage>
        <taxon>Eukaryota</taxon>
        <taxon>Metazoa</taxon>
        <taxon>Ecdysozoa</taxon>
        <taxon>Nematoda</taxon>
        <taxon>Chromadorea</taxon>
        <taxon>Rhabditida</taxon>
        <taxon>Tylenchina</taxon>
        <taxon>Panagrolaimomorpha</taxon>
        <taxon>Panagrolaimoidea</taxon>
        <taxon>Panagrolaimidae</taxon>
        <taxon>Panagrolaimus</taxon>
    </lineage>
</organism>
<keyword evidence="1" id="KW-1185">Reference proteome</keyword>
<dbReference type="Proteomes" id="UP000887577">
    <property type="component" value="Unplaced"/>
</dbReference>